<evidence type="ECO:0000313" key="3">
    <source>
        <dbReference type="Proteomes" id="UP000031620"/>
    </source>
</evidence>
<reference evidence="2 3" key="1">
    <citation type="submission" date="2014-11" db="EMBL/GenBank/DDBJ databases">
        <title>Complete genome sequence and analysis of Lactobacillus hokkaidonensis LOOC260T.</title>
        <authorList>
            <person name="Tanizawa Y."/>
            <person name="Tohno M."/>
            <person name="Kaminuma E."/>
            <person name="Nakamura Y."/>
            <person name="Arita M."/>
        </authorList>
    </citation>
    <scope>NUCLEOTIDE SEQUENCE [LARGE SCALE GENOMIC DNA]</scope>
    <source>
        <strain evidence="2 3">LOOC260</strain>
    </source>
</reference>
<feature type="coiled-coil region" evidence="1">
    <location>
        <begin position="11"/>
        <end position="38"/>
    </location>
</feature>
<sequence>MALQEKKKIQINVDKELAEQAERELRETTKRAPNINLNTPEKLEAWFKDETQDY</sequence>
<dbReference type="Proteomes" id="UP000031620">
    <property type="component" value="Chromosome"/>
</dbReference>
<name>A0A0A1GW88_9LACO</name>
<proteinExistence type="predicted"/>
<dbReference type="EMBL" id="AP014680">
    <property type="protein sequence ID" value="BAP86522.1"/>
    <property type="molecule type" value="Genomic_DNA"/>
</dbReference>
<evidence type="ECO:0000256" key="1">
    <source>
        <dbReference type="SAM" id="Coils"/>
    </source>
</evidence>
<gene>
    <name evidence="2" type="ORF">LOOC260_120160</name>
</gene>
<accession>A0A0A1GW88</accession>
<keyword evidence="1" id="KW-0175">Coiled coil</keyword>
<organism evidence="2 3">
    <name type="scientific">Paucilactobacillus hokkaidonensis JCM 18461</name>
    <dbReference type="NCBI Taxonomy" id="1291742"/>
    <lineage>
        <taxon>Bacteria</taxon>
        <taxon>Bacillati</taxon>
        <taxon>Bacillota</taxon>
        <taxon>Bacilli</taxon>
        <taxon>Lactobacillales</taxon>
        <taxon>Lactobacillaceae</taxon>
        <taxon>Paucilactobacillus</taxon>
    </lineage>
</organism>
<dbReference type="RefSeq" id="WP_156406599.1">
    <property type="nucleotide sequence ID" value="NZ_AP014680.1"/>
</dbReference>
<dbReference type="AlphaFoldDB" id="A0A0A1GW88"/>
<evidence type="ECO:0000313" key="2">
    <source>
        <dbReference type="EMBL" id="BAP86522.1"/>
    </source>
</evidence>
<dbReference type="KEGG" id="lho:LOOC260_120160"/>
<protein>
    <submittedName>
        <fullName evidence="2">Uncharacterized protein</fullName>
    </submittedName>
</protein>
<dbReference type="HOGENOM" id="CLU_3044676_0_0_9"/>